<sequence>MTSKLSISSYLHLIPCARTETFINKHGTRYEKKLSSLSIAWDHTRLFFYRLTIFAFKTHKWPNVKWVSEAVIGDLKKISKGFKSEFENEHPKLPACYSLGKIESIERVFERLQTVGAAQENLNKIKKALEKIKANVNHINTPFEPSPPPSPTPSPTLLRDDQPLRFPIKKGIALDVLTPGIRKEYGERIRHELEKNPRDKRFFLEADKRFDDSWQRALTKTPDLHQEFQSQFDPFSEICLIEVEDQPLIKASLYQFQNAIQVVKKHFPHLTSLAYNNVQRIKVARLIQIILIGKDHLPESELCFTLSELYQDKEQFKESEEHHIPLQSTLLDLQFKRTSGSRPGKDTWLQFRENLVTGIKLFTQDFLERSEGFVVEIQHERLALDDTLFDKIRNLYEQYLYENPEETIQIIKNIDKNITLRNILNFFPQTGLSANFLDEILDELITKYRDSEDQKRNLVCERLIQLKENTRFSPDMMKKIADASGHSEELIEPLMRIKFIELMLILNQSISFYPYEQINNTCQKASQDIPGGVTSRARSIKFLFEKNLTDFETHIRYPVKMNSCSPENAFANDLDFAEMSAVLKYASSNLAVIGCSYMKFGWIAPLSAWAKLAEQIEPNIHKMQPLYLEEKHAENLDTLLENLSVITEIKDGQDIQENNEKKFEMIKLTGWFGHKKDPNPQNLEALNLFFDDLFESFKTYKDICKRADNEKKAFKLFEKVLPKGLEGLSILQKTYGEKEGHIRLKEIHERVQKEYQNLITPSVA</sequence>
<accession>F8KVW0</accession>
<feature type="region of interest" description="Disordered" evidence="1">
    <location>
        <begin position="138"/>
        <end position="157"/>
    </location>
</feature>
<feature type="compositionally biased region" description="Pro residues" evidence="1">
    <location>
        <begin position="144"/>
        <end position="154"/>
    </location>
</feature>
<dbReference type="Proteomes" id="UP000000495">
    <property type="component" value="Chromosome"/>
</dbReference>
<dbReference type="PROSITE" id="PS50007">
    <property type="entry name" value="PIPLC_X_DOMAIN"/>
    <property type="match status" value="1"/>
</dbReference>
<reference key="1">
    <citation type="journal article" date="2011" name="Mol. Biol. Evol.">
        <title>Unity in variety -- the pan-genome of the Chlamydiae.</title>
        <authorList>
            <person name="Collingro A."/>
            <person name="Tischler P."/>
            <person name="Weinmaier T."/>
            <person name="Penz T."/>
            <person name="Heinz E."/>
            <person name="Brunham R.C."/>
            <person name="Read T.D."/>
            <person name="Bavoil P.M."/>
            <person name="Sachse K."/>
            <person name="Kahane S."/>
            <person name="Friedman M.G."/>
            <person name="Rattei T."/>
            <person name="Myers G.S.A."/>
            <person name="Horn M."/>
        </authorList>
    </citation>
    <scope>NUCLEOTIDE SEQUENCE</scope>
    <source>
        <strain>UV7</strain>
    </source>
</reference>
<name>F8KVW0_PARAV</name>
<dbReference type="RefSeq" id="WP_006340505.1">
    <property type="nucleotide sequence ID" value="NC_015702.1"/>
</dbReference>
<evidence type="ECO:0000313" key="3">
    <source>
        <dbReference type="Proteomes" id="UP000000495"/>
    </source>
</evidence>
<evidence type="ECO:0000313" key="2">
    <source>
        <dbReference type="EMBL" id="CCB85253.1"/>
    </source>
</evidence>
<dbReference type="HOGENOM" id="CLU_365168_0_0_0"/>
<gene>
    <name evidence="2" type="ordered locus">PUV_03030</name>
</gene>
<proteinExistence type="predicted"/>
<dbReference type="KEGG" id="puv:PUV_03030"/>
<organism evidence="2 3">
    <name type="scientific">Parachlamydia acanthamoebae (strain UV7)</name>
    <dbReference type="NCBI Taxonomy" id="765952"/>
    <lineage>
        <taxon>Bacteria</taxon>
        <taxon>Pseudomonadati</taxon>
        <taxon>Chlamydiota</taxon>
        <taxon>Chlamydiia</taxon>
        <taxon>Parachlamydiales</taxon>
        <taxon>Parachlamydiaceae</taxon>
        <taxon>Parachlamydia</taxon>
    </lineage>
</organism>
<dbReference type="STRING" id="765952.PUV_03030"/>
<protein>
    <submittedName>
        <fullName evidence="2">Uncharacterized protein</fullName>
    </submittedName>
</protein>
<keyword evidence="3" id="KW-1185">Reference proteome</keyword>
<reference evidence="2 3" key="2">
    <citation type="journal article" date="2011" name="Mol. Biol. Evol.">
        <title>Unity in variety--the pan-genome of the Chlamydiae.</title>
        <authorList>
            <person name="Collingro A."/>
            <person name="Tischler P."/>
            <person name="Weinmaier T."/>
            <person name="Penz T."/>
            <person name="Heinz E."/>
            <person name="Brunham R.C."/>
            <person name="Read T.D."/>
            <person name="Bavoil P.M."/>
            <person name="Sachse K."/>
            <person name="Kahane S."/>
            <person name="Friedman M.G."/>
            <person name="Rattei T."/>
            <person name="Myers G.S."/>
            <person name="Horn M."/>
        </authorList>
    </citation>
    <scope>NUCLEOTIDE SEQUENCE [LARGE SCALE GENOMIC DNA]</scope>
    <source>
        <strain evidence="3">UV7</strain>
    </source>
</reference>
<evidence type="ECO:0000256" key="1">
    <source>
        <dbReference type="SAM" id="MobiDB-lite"/>
    </source>
</evidence>
<dbReference type="EMBL" id="FR872580">
    <property type="protein sequence ID" value="CCB85253.1"/>
    <property type="molecule type" value="Genomic_DNA"/>
</dbReference>
<dbReference type="AlphaFoldDB" id="F8KVW0"/>